<evidence type="ECO:0000313" key="4">
    <source>
        <dbReference type="Proteomes" id="UP000186313"/>
    </source>
</evidence>
<dbReference type="HAMAP" id="MF_00795">
    <property type="entry name" value="CutC"/>
    <property type="match status" value="1"/>
</dbReference>
<dbReference type="PANTHER" id="PTHR12598">
    <property type="entry name" value="COPPER HOMEOSTASIS PROTEIN CUTC"/>
    <property type="match status" value="1"/>
</dbReference>
<dbReference type="Proteomes" id="UP000186313">
    <property type="component" value="Unassembled WGS sequence"/>
</dbReference>
<dbReference type="FunFam" id="3.20.20.380:FF:000001">
    <property type="entry name" value="Copper homeostasis protein CutC"/>
    <property type="match status" value="1"/>
</dbReference>
<comment type="caution">
    <text evidence="2">Once thought to be involved in copper homeostasis, experiments in E.coli have shown this is not the case.</text>
</comment>
<dbReference type="GO" id="GO:0005507">
    <property type="term" value="F:copper ion binding"/>
    <property type="evidence" value="ECO:0007669"/>
    <property type="project" value="TreeGrafter"/>
</dbReference>
<dbReference type="InterPro" id="IPR005627">
    <property type="entry name" value="CutC-like"/>
</dbReference>
<keyword evidence="2" id="KW-0963">Cytoplasm</keyword>
<accession>A0A1Q9HCR5</accession>
<protein>
    <recommendedName>
        <fullName evidence="2">PF03932 family protein CutC</fullName>
    </recommendedName>
</protein>
<comment type="similarity">
    <text evidence="1 2">Belongs to the CutC family.</text>
</comment>
<dbReference type="PANTHER" id="PTHR12598:SF0">
    <property type="entry name" value="COPPER HOMEOSTASIS PROTEIN CUTC HOMOLOG"/>
    <property type="match status" value="1"/>
</dbReference>
<dbReference type="OrthoDB" id="9815677at2"/>
<evidence type="ECO:0000256" key="1">
    <source>
        <dbReference type="ARBA" id="ARBA00007768"/>
    </source>
</evidence>
<organism evidence="3 4">
    <name type="scientific">Vibrio panuliri</name>
    <dbReference type="NCBI Taxonomy" id="1381081"/>
    <lineage>
        <taxon>Bacteria</taxon>
        <taxon>Pseudomonadati</taxon>
        <taxon>Pseudomonadota</taxon>
        <taxon>Gammaproteobacteria</taxon>
        <taxon>Vibrionales</taxon>
        <taxon>Vibrionaceae</taxon>
        <taxon>Vibrio</taxon>
    </lineage>
</organism>
<dbReference type="AlphaFoldDB" id="A0A1Q9HCR5"/>
<dbReference type="STRING" id="1381081.BIY22_11565"/>
<dbReference type="GO" id="GO:0005737">
    <property type="term" value="C:cytoplasm"/>
    <property type="evidence" value="ECO:0007669"/>
    <property type="project" value="UniProtKB-SubCell"/>
</dbReference>
<dbReference type="Pfam" id="PF03932">
    <property type="entry name" value="CutC"/>
    <property type="match status" value="1"/>
</dbReference>
<evidence type="ECO:0000256" key="2">
    <source>
        <dbReference type="HAMAP-Rule" id="MF_00795"/>
    </source>
</evidence>
<gene>
    <name evidence="2" type="primary">cutC</name>
    <name evidence="3" type="ORF">BIY22_11565</name>
</gene>
<name>A0A1Q9HCR5_9VIBR</name>
<proteinExistence type="inferred from homology"/>
<reference evidence="3 4" key="1">
    <citation type="submission" date="2016-09" db="EMBL/GenBank/DDBJ databases">
        <title>Genomic Taxonomy of the Vibrionaceae.</title>
        <authorList>
            <person name="Gonzalez-Castillo A."/>
            <person name="Gomez-Gil B."/>
            <person name="Enciso-Ibarra K."/>
        </authorList>
    </citation>
    <scope>NUCLEOTIDE SEQUENCE [LARGE SCALE GENOMIC DNA]</scope>
    <source>
        <strain evidence="3 4">CAIM 703</strain>
    </source>
</reference>
<dbReference type="InterPro" id="IPR036822">
    <property type="entry name" value="CutC-like_dom_sf"/>
</dbReference>
<comment type="caution">
    <text evidence="3">The sequence shown here is derived from an EMBL/GenBank/DDBJ whole genome shotgun (WGS) entry which is preliminary data.</text>
</comment>
<dbReference type="Gene3D" id="3.20.20.380">
    <property type="entry name" value="Copper homeostasis (CutC) domain"/>
    <property type="match status" value="1"/>
</dbReference>
<evidence type="ECO:0000313" key="3">
    <source>
        <dbReference type="EMBL" id="OLQ87197.1"/>
    </source>
</evidence>
<comment type="subcellular location">
    <subcellularLocation>
        <location evidence="2">Cytoplasm</location>
    </subcellularLocation>
</comment>
<dbReference type="EMBL" id="MJMJ01000034">
    <property type="protein sequence ID" value="OLQ87197.1"/>
    <property type="molecule type" value="Genomic_DNA"/>
</dbReference>
<dbReference type="RefSeq" id="WP_075710087.1">
    <property type="nucleotide sequence ID" value="NZ_MJMJ01000034.1"/>
</dbReference>
<dbReference type="SUPFAM" id="SSF110395">
    <property type="entry name" value="CutC-like"/>
    <property type="match status" value="1"/>
</dbReference>
<sequence>MTFQVEVCIDNLESLHYAMAGGADRIELCSSLALGGLTPSFGFMQQASRVSKIPVYAMIRPRQGDFLYSEEEIESMLLDIDAAAQAGLQGVVFGTLTEMGDIDMTHAKRLAERAHQHNLGITFHRAIDQCRDFAQAIEIIAELGCERILTSGLAPNAEQGIAVLKQMVELANGRFAIMAGAGVTPDNAQTIATTTGVTQLHLSGKTTRASGMKLIAEQAKMGNQDLDDFIVPVTATATIAQVVTALKSLS</sequence>